<reference evidence="2 3" key="1">
    <citation type="submission" date="2020-03" db="EMBL/GenBank/DDBJ databases">
        <title>Genomic Encyclopedia of Type Strains, Phase IV (KMG-IV): sequencing the most valuable type-strain genomes for metagenomic binning, comparative biology and taxonomic classification.</title>
        <authorList>
            <person name="Goeker M."/>
        </authorList>
    </citation>
    <scope>NUCLEOTIDE SEQUENCE [LARGE SCALE GENOMIC DNA]</scope>
    <source>
        <strain evidence="2 3">DSM 22753</strain>
    </source>
</reference>
<comment type="caution">
    <text evidence="2">The sequence shown here is derived from an EMBL/GenBank/DDBJ whole genome shotgun (WGS) entry which is preliminary data.</text>
</comment>
<dbReference type="Proteomes" id="UP000788153">
    <property type="component" value="Unassembled WGS sequence"/>
</dbReference>
<dbReference type="InterPro" id="IPR032710">
    <property type="entry name" value="NTF2-like_dom_sf"/>
</dbReference>
<gene>
    <name evidence="2" type="ORF">FHT01_002053</name>
</gene>
<dbReference type="Pfam" id="PF14534">
    <property type="entry name" value="DUF4440"/>
    <property type="match status" value="1"/>
</dbReference>
<dbReference type="EMBL" id="JAASQP010000001">
    <property type="protein sequence ID" value="NIJ24511.1"/>
    <property type="molecule type" value="Genomic_DNA"/>
</dbReference>
<protein>
    <recommendedName>
        <fullName evidence="1">DUF4440 domain-containing protein</fullName>
    </recommendedName>
</protein>
<dbReference type="InterPro" id="IPR027843">
    <property type="entry name" value="DUF4440"/>
</dbReference>
<dbReference type="Gene3D" id="3.10.450.50">
    <property type="match status" value="1"/>
</dbReference>
<organism evidence="2 3">
    <name type="scientific">Sphingomonas japonica</name>
    <dbReference type="NCBI Taxonomy" id="511662"/>
    <lineage>
        <taxon>Bacteria</taxon>
        <taxon>Pseudomonadati</taxon>
        <taxon>Pseudomonadota</taxon>
        <taxon>Alphaproteobacteria</taxon>
        <taxon>Sphingomonadales</taxon>
        <taxon>Sphingomonadaceae</taxon>
        <taxon>Sphingomonas</taxon>
    </lineage>
</organism>
<keyword evidence="3" id="KW-1185">Reference proteome</keyword>
<proteinExistence type="predicted"/>
<accession>A0ABX0U1R3</accession>
<dbReference type="RefSeq" id="WP_140046864.1">
    <property type="nucleotide sequence ID" value="NZ_BAAAEV010000001.1"/>
</dbReference>
<dbReference type="SUPFAM" id="SSF54427">
    <property type="entry name" value="NTF2-like"/>
    <property type="match status" value="1"/>
</dbReference>
<evidence type="ECO:0000313" key="3">
    <source>
        <dbReference type="Proteomes" id="UP000788153"/>
    </source>
</evidence>
<name>A0ABX0U1R3_9SPHN</name>
<sequence>MDDDRIREFETSLWTGDAEQYRRLIDDSCVMVLPAEPYIFSASAAIAAVSETPRWDSVDLADLQIARPQEGVIAIAYHATARRGEERYSAHCTSVLRRCEHEVWRVIQHQQTPPITSQG</sequence>
<evidence type="ECO:0000313" key="2">
    <source>
        <dbReference type="EMBL" id="NIJ24511.1"/>
    </source>
</evidence>
<evidence type="ECO:0000259" key="1">
    <source>
        <dbReference type="Pfam" id="PF14534"/>
    </source>
</evidence>
<feature type="domain" description="DUF4440" evidence="1">
    <location>
        <begin position="6"/>
        <end position="106"/>
    </location>
</feature>